<sequence>MSCISPYKRQKTCTDENPDANKENIPPEDTLSEIAGPPARSTRRVTAVTPRKSIIRRQLSRCESTPVIELGNLQLVTPPTTPAKPAPSAPTDIYTQARALLRTSSATSFTGRQAERTAITDFLTSEDKFCLYVSGTPGTGKTALVNDVLRGLDGKYKSKYLNCMGMNAEDIRASARDTRDEHADDECAMVMVLDELEHLDSATLSPVFAVGTPSFRVIGISNTHTLTSKPTTSTITLHFKPYTSNEMTQIIAKRLEELVLPDGMKAIVAPAALSFACRKVSSQTGDLRACLALVRGAIETAEKEFIKNTLANQGDSVAIVPVSMAHVLAATKTVSSQAPGTVGVVRQLNIQARLVLLSLLLSTRRLSASLPVLSKAAKTPLKSKAKSKAPEALTIDGLFEFYTHLLSSTEAVFSPVSRNEFADLVGLVETLGLLERGPTAGARGKGKAAEKSQSVGIPSTSREEEMVKGLTEPEDPQMEGPAEREIRTMWNRETARIKRETEEKEMVIKKRQDAFEDATEA</sequence>
<dbReference type="OrthoDB" id="1926878at2759"/>
<dbReference type="eggNOG" id="KOG2227">
    <property type="taxonomic scope" value="Eukaryota"/>
</dbReference>
<keyword evidence="1" id="KW-0235">DNA replication</keyword>
<dbReference type="AlphaFoldDB" id="G4TCH5"/>
<feature type="domain" description="AAA+ ATPase" evidence="3">
    <location>
        <begin position="127"/>
        <end position="243"/>
    </location>
</feature>
<dbReference type="GO" id="GO:0006270">
    <property type="term" value="P:DNA replication initiation"/>
    <property type="evidence" value="ECO:0007669"/>
    <property type="project" value="TreeGrafter"/>
</dbReference>
<dbReference type="Pfam" id="PF22606">
    <property type="entry name" value="Cdc6-ORC-like_ATPase_lid"/>
    <property type="match status" value="1"/>
</dbReference>
<dbReference type="OMA" id="TKLCKQD"/>
<dbReference type="GO" id="GO:0003688">
    <property type="term" value="F:DNA replication origin binding"/>
    <property type="evidence" value="ECO:0007669"/>
    <property type="project" value="TreeGrafter"/>
</dbReference>
<dbReference type="FunCoup" id="G4TCH5">
    <property type="interactions" value="374"/>
</dbReference>
<organism evidence="4 5">
    <name type="scientific">Serendipita indica (strain DSM 11827)</name>
    <name type="common">Root endophyte fungus</name>
    <name type="synonym">Piriformospora indica</name>
    <dbReference type="NCBI Taxonomy" id="1109443"/>
    <lineage>
        <taxon>Eukaryota</taxon>
        <taxon>Fungi</taxon>
        <taxon>Dikarya</taxon>
        <taxon>Basidiomycota</taxon>
        <taxon>Agaricomycotina</taxon>
        <taxon>Agaricomycetes</taxon>
        <taxon>Sebacinales</taxon>
        <taxon>Serendipitaceae</taxon>
        <taxon>Serendipita</taxon>
    </lineage>
</organism>
<dbReference type="Proteomes" id="UP000007148">
    <property type="component" value="Unassembled WGS sequence"/>
</dbReference>
<dbReference type="InParanoid" id="G4TCH5"/>
<dbReference type="InterPro" id="IPR054425">
    <property type="entry name" value="Cdc6_ORC1-like_ATPase_lid"/>
</dbReference>
<dbReference type="GO" id="GO:0033314">
    <property type="term" value="P:mitotic DNA replication checkpoint signaling"/>
    <property type="evidence" value="ECO:0007669"/>
    <property type="project" value="TreeGrafter"/>
</dbReference>
<proteinExistence type="predicted"/>
<comment type="caution">
    <text evidence="4">The sequence shown here is derived from an EMBL/GenBank/DDBJ whole genome shotgun (WGS) entry which is preliminary data.</text>
</comment>
<dbReference type="STRING" id="1109443.G4TCH5"/>
<dbReference type="EMBL" id="CAFZ01000045">
    <property type="protein sequence ID" value="CCA69020.1"/>
    <property type="molecule type" value="Genomic_DNA"/>
</dbReference>
<feature type="compositionally biased region" description="Basic and acidic residues" evidence="2">
    <location>
        <begin position="493"/>
        <end position="514"/>
    </location>
</feature>
<dbReference type="InterPro" id="IPR003593">
    <property type="entry name" value="AAA+_ATPase"/>
</dbReference>
<dbReference type="PANTHER" id="PTHR10763:SF26">
    <property type="entry name" value="CELL DIVISION CONTROL PROTEIN 6 HOMOLOG"/>
    <property type="match status" value="1"/>
</dbReference>
<evidence type="ECO:0000256" key="1">
    <source>
        <dbReference type="ARBA" id="ARBA00022705"/>
    </source>
</evidence>
<dbReference type="PANTHER" id="PTHR10763">
    <property type="entry name" value="CELL DIVISION CONTROL PROTEIN 6-RELATED"/>
    <property type="match status" value="1"/>
</dbReference>
<evidence type="ECO:0000313" key="5">
    <source>
        <dbReference type="Proteomes" id="UP000007148"/>
    </source>
</evidence>
<keyword evidence="5" id="KW-1185">Reference proteome</keyword>
<dbReference type="Gene3D" id="3.40.50.300">
    <property type="entry name" value="P-loop containing nucleotide triphosphate hydrolases"/>
    <property type="match status" value="1"/>
</dbReference>
<feature type="region of interest" description="Disordered" evidence="2">
    <location>
        <begin position="438"/>
        <end position="521"/>
    </location>
</feature>
<dbReference type="CDD" id="cd00009">
    <property type="entry name" value="AAA"/>
    <property type="match status" value="1"/>
</dbReference>
<dbReference type="SUPFAM" id="SSF52540">
    <property type="entry name" value="P-loop containing nucleoside triphosphate hydrolases"/>
    <property type="match status" value="1"/>
</dbReference>
<accession>G4TCH5</accession>
<gene>
    <name evidence="4" type="ORF">PIIN_02879</name>
</gene>
<feature type="region of interest" description="Disordered" evidence="2">
    <location>
        <begin position="1"/>
        <end position="43"/>
    </location>
</feature>
<dbReference type="GO" id="GO:0005634">
    <property type="term" value="C:nucleus"/>
    <property type="evidence" value="ECO:0007669"/>
    <property type="project" value="TreeGrafter"/>
</dbReference>
<dbReference type="Gene3D" id="1.10.8.60">
    <property type="match status" value="1"/>
</dbReference>
<dbReference type="InterPro" id="IPR027417">
    <property type="entry name" value="P-loop_NTPase"/>
</dbReference>
<evidence type="ECO:0000256" key="2">
    <source>
        <dbReference type="SAM" id="MobiDB-lite"/>
    </source>
</evidence>
<evidence type="ECO:0000313" key="4">
    <source>
        <dbReference type="EMBL" id="CCA69020.1"/>
    </source>
</evidence>
<evidence type="ECO:0000259" key="3">
    <source>
        <dbReference type="SMART" id="SM00382"/>
    </source>
</evidence>
<dbReference type="SMART" id="SM00382">
    <property type="entry name" value="AAA"/>
    <property type="match status" value="1"/>
</dbReference>
<name>G4TCH5_SERID</name>
<reference evidence="4 5" key="1">
    <citation type="journal article" date="2011" name="PLoS Pathog.">
        <title>Endophytic Life Strategies Decoded by Genome and Transcriptome Analyses of the Mutualistic Root Symbiont Piriformospora indica.</title>
        <authorList>
            <person name="Zuccaro A."/>
            <person name="Lahrmann U."/>
            <person name="Guldener U."/>
            <person name="Langen G."/>
            <person name="Pfiffi S."/>
            <person name="Biedenkopf D."/>
            <person name="Wong P."/>
            <person name="Samans B."/>
            <person name="Grimm C."/>
            <person name="Basiewicz M."/>
            <person name="Murat C."/>
            <person name="Martin F."/>
            <person name="Kogel K.H."/>
        </authorList>
    </citation>
    <scope>NUCLEOTIDE SEQUENCE [LARGE SCALE GENOMIC DNA]</scope>
    <source>
        <strain evidence="4 5">DSM 11827</strain>
    </source>
</reference>
<protein>
    <recommendedName>
        <fullName evidence="3">AAA+ ATPase domain-containing protein</fullName>
    </recommendedName>
</protein>
<dbReference type="InterPro" id="IPR050311">
    <property type="entry name" value="ORC1/CDC6"/>
</dbReference>
<dbReference type="HOGENOM" id="CLU_025750_0_0_1"/>